<evidence type="ECO:0000313" key="1">
    <source>
        <dbReference type="EMBL" id="PSS06591.1"/>
    </source>
</evidence>
<name>A0A2R6QEQ4_9APHY</name>
<accession>A0A2R6QEQ4</accession>
<sequence length="82" mass="9106">MYNTLRRSSPEGTKRHTHVAQANLPIPVRSYEDIAKRGMILHICPFAGMLQSGLRPGRTVVGPSIVQQYSTVFTGNKPINDK</sequence>
<organism evidence="1 2">
    <name type="scientific">Hermanssonia centrifuga</name>
    <dbReference type="NCBI Taxonomy" id="98765"/>
    <lineage>
        <taxon>Eukaryota</taxon>
        <taxon>Fungi</taxon>
        <taxon>Dikarya</taxon>
        <taxon>Basidiomycota</taxon>
        <taxon>Agaricomycotina</taxon>
        <taxon>Agaricomycetes</taxon>
        <taxon>Polyporales</taxon>
        <taxon>Meruliaceae</taxon>
        <taxon>Hermanssonia</taxon>
    </lineage>
</organism>
<reference evidence="1 2" key="1">
    <citation type="submission" date="2018-02" db="EMBL/GenBank/DDBJ databases">
        <title>Genome sequence of the basidiomycete white-rot fungus Phlebia centrifuga.</title>
        <authorList>
            <person name="Granchi Z."/>
            <person name="Peng M."/>
            <person name="de Vries R.P."/>
            <person name="Hilden K."/>
            <person name="Makela M.R."/>
            <person name="Grigoriev I."/>
            <person name="Riley R."/>
        </authorList>
    </citation>
    <scope>NUCLEOTIDE SEQUENCE [LARGE SCALE GENOMIC DNA]</scope>
    <source>
        <strain evidence="1 2">FBCC195</strain>
    </source>
</reference>
<protein>
    <submittedName>
        <fullName evidence="1">Uncharacterized protein</fullName>
    </submittedName>
</protein>
<evidence type="ECO:0000313" key="2">
    <source>
        <dbReference type="Proteomes" id="UP000186601"/>
    </source>
</evidence>
<comment type="caution">
    <text evidence="1">The sequence shown here is derived from an EMBL/GenBank/DDBJ whole genome shotgun (WGS) entry which is preliminary data.</text>
</comment>
<dbReference type="EMBL" id="MLYV02000360">
    <property type="protein sequence ID" value="PSS06591.1"/>
    <property type="molecule type" value="Genomic_DNA"/>
</dbReference>
<keyword evidence="2" id="KW-1185">Reference proteome</keyword>
<proteinExistence type="predicted"/>
<dbReference type="AlphaFoldDB" id="A0A2R6QEQ4"/>
<dbReference type="Proteomes" id="UP000186601">
    <property type="component" value="Unassembled WGS sequence"/>
</dbReference>
<gene>
    <name evidence="1" type="ORF">PHLCEN_2v3649</name>
</gene>